<feature type="region of interest" description="Disordered" evidence="1">
    <location>
        <begin position="1"/>
        <end position="32"/>
    </location>
</feature>
<feature type="region of interest" description="Disordered" evidence="1">
    <location>
        <begin position="408"/>
        <end position="429"/>
    </location>
</feature>
<feature type="compositionally biased region" description="Polar residues" evidence="1">
    <location>
        <begin position="416"/>
        <end position="429"/>
    </location>
</feature>
<keyword evidence="3" id="KW-1185">Reference proteome</keyword>
<organism evidence="2 3">
    <name type="scientific">Blomia tropicalis</name>
    <name type="common">Mite</name>
    <dbReference type="NCBI Taxonomy" id="40697"/>
    <lineage>
        <taxon>Eukaryota</taxon>
        <taxon>Metazoa</taxon>
        <taxon>Ecdysozoa</taxon>
        <taxon>Arthropoda</taxon>
        <taxon>Chelicerata</taxon>
        <taxon>Arachnida</taxon>
        <taxon>Acari</taxon>
        <taxon>Acariformes</taxon>
        <taxon>Sarcoptiformes</taxon>
        <taxon>Astigmata</taxon>
        <taxon>Glycyphagoidea</taxon>
        <taxon>Echimyopodidae</taxon>
        <taxon>Blomia</taxon>
    </lineage>
</organism>
<sequence>MVCREQNEIDPTPFQSRRVSTKVKAMPPPTNGFMLSSVKRTHSFMSKGKTIVPPIISKRQNVAGPLIVPSSYQAAESVTNPQRIVIPIGVSNYRPVQYVDTFKNDPFPSSYIDQLMKSVTPSSTNGTSTVNSTRVAESSDINEVKVDDSSSNKHNDHATVDNFIVSPSVRRHPTRFIELESSYVPLTIRFPSRTSKLNIIPGDTNYDLVGQDSTRHDSFGRRMSSSPSSANSDDSRRIELDSRAIFGEDRNEEPLVLKSNGSKKTIFESFGTLGTLGFRSHVKMSQQTYTSYFTLSCIEEVKVDDSPSNKHNDHATVDNFIVSLSVRRHPTRFIELESSYVPLTIRFPSRTSKLNIIPGDTNYYLVRQNSTRHDSFGRRMSSSPSLANSDDSRRIELDSRVIFGEDRNEEPLVLKNNGSKSTNVPANMQ</sequence>
<protein>
    <submittedName>
        <fullName evidence="2">Uncharacterized protein</fullName>
    </submittedName>
</protein>
<feature type="region of interest" description="Disordered" evidence="1">
    <location>
        <begin position="210"/>
        <end position="237"/>
    </location>
</feature>
<gene>
    <name evidence="2" type="ORF">RDWZM_006705</name>
</gene>
<evidence type="ECO:0000313" key="3">
    <source>
        <dbReference type="Proteomes" id="UP001142055"/>
    </source>
</evidence>
<accession>A0A9Q0M6M3</accession>
<comment type="caution">
    <text evidence="2">The sequence shown here is derived from an EMBL/GenBank/DDBJ whole genome shotgun (WGS) entry which is preliminary data.</text>
</comment>
<name>A0A9Q0M6M3_BLOTA</name>
<feature type="compositionally biased region" description="Low complexity" evidence="1">
    <location>
        <begin position="221"/>
        <end position="232"/>
    </location>
</feature>
<proteinExistence type="predicted"/>
<dbReference type="EMBL" id="JAPWDV010000002">
    <property type="protein sequence ID" value="KAJ6220893.1"/>
    <property type="molecule type" value="Genomic_DNA"/>
</dbReference>
<reference evidence="2" key="1">
    <citation type="submission" date="2022-12" db="EMBL/GenBank/DDBJ databases">
        <title>Genome assemblies of Blomia tropicalis.</title>
        <authorList>
            <person name="Cui Y."/>
        </authorList>
    </citation>
    <scope>NUCLEOTIDE SEQUENCE</scope>
    <source>
        <tissue evidence="2">Adult mites</tissue>
    </source>
</reference>
<evidence type="ECO:0000256" key="1">
    <source>
        <dbReference type="SAM" id="MobiDB-lite"/>
    </source>
</evidence>
<dbReference type="Proteomes" id="UP001142055">
    <property type="component" value="Chromosome 2"/>
</dbReference>
<evidence type="ECO:0000313" key="2">
    <source>
        <dbReference type="EMBL" id="KAJ6220893.1"/>
    </source>
</evidence>
<dbReference type="AlphaFoldDB" id="A0A9Q0M6M3"/>